<reference evidence="3" key="1">
    <citation type="journal article" date="2014" name="Stand. Genomic Sci.">
        <title>Genome sequence of the exopolysaccharide-producing Salipiger mucosus type strain (DSM 16094(T)), a moderately halophilic member of the Roseobacter clade.</title>
        <authorList>
            <person name="Riedel T."/>
            <person name="Spring S."/>
            <person name="Fiebig A."/>
            <person name="Petersen J."/>
            <person name="Kyrpides N.C."/>
            <person name="Goker M."/>
            <person name="Klenk H.P."/>
        </authorList>
    </citation>
    <scope>NUCLEOTIDE SEQUENCE [LARGE SCALE GENOMIC DNA]</scope>
    <source>
        <strain evidence="3">DSM 16094</strain>
    </source>
</reference>
<protein>
    <submittedName>
        <fullName evidence="2">Uncharacterized protein</fullName>
    </submittedName>
</protein>
<feature type="region of interest" description="Disordered" evidence="1">
    <location>
        <begin position="101"/>
        <end position="121"/>
    </location>
</feature>
<evidence type="ECO:0000313" key="2">
    <source>
        <dbReference type="EMBL" id="EPX83863.1"/>
    </source>
</evidence>
<proteinExistence type="predicted"/>
<dbReference type="RefSeq" id="WP_020041698.1">
    <property type="nucleotide sequence ID" value="NZ_KE557274.1"/>
</dbReference>
<comment type="caution">
    <text evidence="2">The sequence shown here is derived from an EMBL/GenBank/DDBJ whole genome shotgun (WGS) entry which is preliminary data.</text>
</comment>
<dbReference type="OrthoDB" id="7806020at2"/>
<dbReference type="Proteomes" id="UP000015347">
    <property type="component" value="Unassembled WGS sequence"/>
</dbReference>
<organism evidence="2 3">
    <name type="scientific">Salipiger mucosus DSM 16094</name>
    <dbReference type="NCBI Taxonomy" id="1123237"/>
    <lineage>
        <taxon>Bacteria</taxon>
        <taxon>Pseudomonadati</taxon>
        <taxon>Pseudomonadota</taxon>
        <taxon>Alphaproteobacteria</taxon>
        <taxon>Rhodobacterales</taxon>
        <taxon>Roseobacteraceae</taxon>
        <taxon>Salipiger</taxon>
    </lineage>
</organism>
<accession>S9QW71</accession>
<keyword evidence="3" id="KW-1185">Reference proteome</keyword>
<gene>
    <name evidence="2" type="ORF">Salmuc_01638</name>
</gene>
<feature type="compositionally biased region" description="Basic and acidic residues" evidence="1">
    <location>
        <begin position="103"/>
        <end position="121"/>
    </location>
</feature>
<dbReference type="HOGENOM" id="CLU_072754_0_0_5"/>
<evidence type="ECO:0000313" key="3">
    <source>
        <dbReference type="Proteomes" id="UP000015347"/>
    </source>
</evidence>
<evidence type="ECO:0000256" key="1">
    <source>
        <dbReference type="SAM" id="MobiDB-lite"/>
    </source>
</evidence>
<dbReference type="eggNOG" id="ENOG5032Y6P">
    <property type="taxonomic scope" value="Bacteria"/>
</dbReference>
<dbReference type="EMBL" id="APVH01000013">
    <property type="protein sequence ID" value="EPX83863.1"/>
    <property type="molecule type" value="Genomic_DNA"/>
</dbReference>
<dbReference type="AlphaFoldDB" id="S9QW71"/>
<name>S9QW71_9RHOB</name>
<sequence length="355" mass="40618">MQSPSAYARENTTVSKATSSQYLNRGRMLINRYKREQGIPQDYDDFAAVEFVAWLISIKPELRSSTWRVYRQAAYHTLMGKPDSDIDVALDMLDNDIVEGDETAGKRSGRGDRLEKRTSTMKEKKFPKAELDMVHAYLQYKSRSKLAPILGDWLEASIHTGLRPIEWRATAFQTYQDPKSRRWYSWLYVLNAKATNARGNGVVRTLDLSDLRTQTLNAIHRVSERGLQWQEEGRFDVVKSRVGKLLYTVGEDIFPRRKKHFSLYSCRHQFVANMKSVLEPAEVSALSGHVVTKTARQSYGRSQSAWSLDDIGPHARPVPDEVTTVRQSADFYEDRIEKLKLAGVYHGNTSSEFPS</sequence>